<dbReference type="InterPro" id="IPR002078">
    <property type="entry name" value="Sigma_54_int"/>
</dbReference>
<dbReference type="InterPro" id="IPR002197">
    <property type="entry name" value="HTH_Fis"/>
</dbReference>
<keyword evidence="5" id="KW-0238">DNA-binding</keyword>
<dbReference type="SMART" id="SM00382">
    <property type="entry name" value="AAA"/>
    <property type="match status" value="1"/>
</dbReference>
<dbReference type="InterPro" id="IPR025662">
    <property type="entry name" value="Sigma_54_int_dom_ATP-bd_1"/>
</dbReference>
<dbReference type="PROSITE" id="PS00676">
    <property type="entry name" value="SIGMA54_INTERACT_2"/>
    <property type="match status" value="1"/>
</dbReference>
<dbReference type="CDD" id="cd00009">
    <property type="entry name" value="AAA"/>
    <property type="match status" value="1"/>
</dbReference>
<dbReference type="InterPro" id="IPR001789">
    <property type="entry name" value="Sig_transdc_resp-reg_receiver"/>
</dbReference>
<keyword evidence="1 7" id="KW-0597">Phosphoprotein</keyword>
<evidence type="ECO:0000256" key="7">
    <source>
        <dbReference type="PROSITE-ProRule" id="PRU00169"/>
    </source>
</evidence>
<dbReference type="PRINTS" id="PR01590">
    <property type="entry name" value="HTHFIS"/>
</dbReference>
<feature type="domain" description="Sigma-54 factor interaction" evidence="8">
    <location>
        <begin position="141"/>
        <end position="371"/>
    </location>
</feature>
<protein>
    <submittedName>
        <fullName evidence="10">Sigma-54-dependent transcriptional activator</fullName>
    </submittedName>
</protein>
<feature type="domain" description="Response regulatory" evidence="9">
    <location>
        <begin position="4"/>
        <end position="118"/>
    </location>
</feature>
<dbReference type="FunFam" id="3.40.50.300:FF:000006">
    <property type="entry name" value="DNA-binding transcriptional regulator NtrC"/>
    <property type="match status" value="1"/>
</dbReference>
<dbReference type="Pfam" id="PF02954">
    <property type="entry name" value="HTH_8"/>
    <property type="match status" value="1"/>
</dbReference>
<dbReference type="PROSITE" id="PS00688">
    <property type="entry name" value="SIGMA54_INTERACT_3"/>
    <property type="match status" value="1"/>
</dbReference>
<evidence type="ECO:0000256" key="3">
    <source>
        <dbReference type="ARBA" id="ARBA00022840"/>
    </source>
</evidence>
<dbReference type="Proteomes" id="UP000252355">
    <property type="component" value="Unassembled WGS sequence"/>
</dbReference>
<dbReference type="SUPFAM" id="SSF52540">
    <property type="entry name" value="P-loop containing nucleoside triphosphate hydrolases"/>
    <property type="match status" value="1"/>
</dbReference>
<evidence type="ECO:0000259" key="9">
    <source>
        <dbReference type="PROSITE" id="PS50110"/>
    </source>
</evidence>
<dbReference type="InterPro" id="IPR011006">
    <property type="entry name" value="CheY-like_superfamily"/>
</dbReference>
<keyword evidence="3" id="KW-0067">ATP-binding</keyword>
<dbReference type="InterPro" id="IPR025944">
    <property type="entry name" value="Sigma_54_int_dom_CS"/>
</dbReference>
<feature type="modified residue" description="4-aspartylphosphate" evidence="7">
    <location>
        <position position="53"/>
    </location>
</feature>
<keyword evidence="4" id="KW-0805">Transcription regulation</keyword>
<dbReference type="SUPFAM" id="SSF46689">
    <property type="entry name" value="Homeodomain-like"/>
    <property type="match status" value="1"/>
</dbReference>
<dbReference type="SUPFAM" id="SSF52172">
    <property type="entry name" value="CheY-like"/>
    <property type="match status" value="1"/>
</dbReference>
<evidence type="ECO:0000256" key="4">
    <source>
        <dbReference type="ARBA" id="ARBA00023015"/>
    </source>
</evidence>
<name>A0A367ZNK1_9BACT</name>
<dbReference type="GO" id="GO:0005524">
    <property type="term" value="F:ATP binding"/>
    <property type="evidence" value="ECO:0007669"/>
    <property type="project" value="UniProtKB-KW"/>
</dbReference>
<proteinExistence type="predicted"/>
<dbReference type="InterPro" id="IPR027417">
    <property type="entry name" value="P-loop_NTPase"/>
</dbReference>
<evidence type="ECO:0000256" key="2">
    <source>
        <dbReference type="ARBA" id="ARBA00022741"/>
    </source>
</evidence>
<dbReference type="GO" id="GO:0000160">
    <property type="term" value="P:phosphorelay signal transduction system"/>
    <property type="evidence" value="ECO:0007669"/>
    <property type="project" value="InterPro"/>
</dbReference>
<dbReference type="Pfam" id="PF00158">
    <property type="entry name" value="Sigma54_activat"/>
    <property type="match status" value="1"/>
</dbReference>
<dbReference type="PROSITE" id="PS50110">
    <property type="entry name" value="RESPONSE_REGULATORY"/>
    <property type="match status" value="1"/>
</dbReference>
<dbReference type="FunFam" id="3.40.50.2300:FF:000018">
    <property type="entry name" value="DNA-binding transcriptional regulator NtrC"/>
    <property type="match status" value="1"/>
</dbReference>
<dbReference type="InterPro" id="IPR003593">
    <property type="entry name" value="AAA+_ATPase"/>
</dbReference>
<dbReference type="Gene3D" id="3.40.50.2300">
    <property type="match status" value="1"/>
</dbReference>
<dbReference type="AlphaFoldDB" id="A0A367ZNK1"/>
<dbReference type="Pfam" id="PF00072">
    <property type="entry name" value="Response_reg"/>
    <property type="match status" value="1"/>
</dbReference>
<dbReference type="PANTHER" id="PTHR32071:SF113">
    <property type="entry name" value="ALGINATE BIOSYNTHESIS TRANSCRIPTIONAL REGULATORY PROTEIN ALGB"/>
    <property type="match status" value="1"/>
</dbReference>
<dbReference type="InterPro" id="IPR009057">
    <property type="entry name" value="Homeodomain-like_sf"/>
</dbReference>
<dbReference type="Gene3D" id="3.40.50.300">
    <property type="entry name" value="P-loop containing nucleotide triphosphate hydrolases"/>
    <property type="match status" value="1"/>
</dbReference>
<dbReference type="SMART" id="SM00448">
    <property type="entry name" value="REC"/>
    <property type="match status" value="1"/>
</dbReference>
<organism evidence="10 11">
    <name type="scientific">Candidatus Ozemobacter sibiricus</name>
    <dbReference type="NCBI Taxonomy" id="2268124"/>
    <lineage>
        <taxon>Bacteria</taxon>
        <taxon>Candidatus Ozemobacteria</taxon>
        <taxon>Candidatus Ozemobacterales</taxon>
        <taxon>Candidatus Ozemobacteraceae</taxon>
        <taxon>Candidatus Ozemobacter</taxon>
    </lineage>
</organism>
<dbReference type="InterPro" id="IPR025943">
    <property type="entry name" value="Sigma_54_int_dom_ATP-bd_2"/>
</dbReference>
<dbReference type="Gene3D" id="1.10.8.60">
    <property type="match status" value="1"/>
</dbReference>
<gene>
    <name evidence="10" type="ORF">OZSIB_4165</name>
</gene>
<dbReference type="InterPro" id="IPR058031">
    <property type="entry name" value="AAA_lid_NorR"/>
</dbReference>
<dbReference type="PROSITE" id="PS50045">
    <property type="entry name" value="SIGMA54_INTERACT_4"/>
    <property type="match status" value="1"/>
</dbReference>
<dbReference type="PANTHER" id="PTHR32071">
    <property type="entry name" value="TRANSCRIPTIONAL REGULATORY PROTEIN"/>
    <property type="match status" value="1"/>
</dbReference>
<sequence>MAIDILVVDDEDMIRWTLKESLEAEGYRVTDFANARDFLRYFQEKGGDIVLLDIRLPDASGLDVLVDIARIDPDVPVVVMTAYGDVETAVTAMKRGAYDYLSKPYNLAEVNLLIRKIVQASLLKSQLNRYLEKEGNNYSQILGENVKMKILREHIAMAAQSDRTTVLIRGESGTGKELVARQIHLQSARANQPFIDVNAAAVTGTLLESELFGHEKGAFTDAQRQKKGVFELADKGTLFLDEIGDLDPNLQAKLLRVLQERRFRRVGGSTDIAVDVRIIAATNADLEKAMEEGRLRRDLFYRLNVFTLFLPPLRERKDDILLMARSFLDMFRKEFSKNVTGFHPETVEILLNYDYPGNVRELKNLIERATLLETTNKIRPSSLPEDMRNRTSPPSLLSGTAEAAVKPWHVPGFNLKDYIDSIEKKIVSEVMAEVEGKKNKAASLLGLTRFALRHQLKKHGLEGDS</sequence>
<dbReference type="EMBL" id="QOQW01000011">
    <property type="protein sequence ID" value="RCK79693.1"/>
    <property type="molecule type" value="Genomic_DNA"/>
</dbReference>
<evidence type="ECO:0000256" key="6">
    <source>
        <dbReference type="ARBA" id="ARBA00023163"/>
    </source>
</evidence>
<comment type="caution">
    <text evidence="10">The sequence shown here is derived from an EMBL/GenBank/DDBJ whole genome shotgun (WGS) entry which is preliminary data.</text>
</comment>
<dbReference type="GO" id="GO:0006355">
    <property type="term" value="P:regulation of DNA-templated transcription"/>
    <property type="evidence" value="ECO:0007669"/>
    <property type="project" value="InterPro"/>
</dbReference>
<dbReference type="Gene3D" id="1.10.10.60">
    <property type="entry name" value="Homeodomain-like"/>
    <property type="match status" value="1"/>
</dbReference>
<keyword evidence="2" id="KW-0547">Nucleotide-binding</keyword>
<keyword evidence="6" id="KW-0804">Transcription</keyword>
<evidence type="ECO:0000259" key="8">
    <source>
        <dbReference type="PROSITE" id="PS50045"/>
    </source>
</evidence>
<dbReference type="PROSITE" id="PS00675">
    <property type="entry name" value="SIGMA54_INTERACT_1"/>
    <property type="match status" value="1"/>
</dbReference>
<reference evidence="10 11" key="1">
    <citation type="submission" date="2018-05" db="EMBL/GenBank/DDBJ databases">
        <title>A metagenomic window into the 2 km-deep terrestrial subsurface aquifer revealed taxonomically and functionally diverse microbial community comprising novel uncultured bacterial lineages.</title>
        <authorList>
            <person name="Kadnikov V.V."/>
            <person name="Mardanov A.V."/>
            <person name="Beletsky A.V."/>
            <person name="Banks D."/>
            <person name="Pimenov N.V."/>
            <person name="Frank Y.A."/>
            <person name="Karnachuk O.V."/>
            <person name="Ravin N.V."/>
        </authorList>
    </citation>
    <scope>NUCLEOTIDE SEQUENCE [LARGE SCALE GENOMIC DNA]</scope>
    <source>
        <strain evidence="10">BY5</strain>
    </source>
</reference>
<dbReference type="Pfam" id="PF25601">
    <property type="entry name" value="AAA_lid_14"/>
    <property type="match status" value="1"/>
</dbReference>
<accession>A0A367ZNK1</accession>
<evidence type="ECO:0000256" key="5">
    <source>
        <dbReference type="ARBA" id="ARBA00023125"/>
    </source>
</evidence>
<dbReference type="GO" id="GO:0043565">
    <property type="term" value="F:sequence-specific DNA binding"/>
    <property type="evidence" value="ECO:0007669"/>
    <property type="project" value="InterPro"/>
</dbReference>
<evidence type="ECO:0000313" key="11">
    <source>
        <dbReference type="Proteomes" id="UP000252355"/>
    </source>
</evidence>
<evidence type="ECO:0000313" key="10">
    <source>
        <dbReference type="EMBL" id="RCK79693.1"/>
    </source>
</evidence>
<evidence type="ECO:0000256" key="1">
    <source>
        <dbReference type="ARBA" id="ARBA00022553"/>
    </source>
</evidence>